<dbReference type="SUPFAM" id="SSF140453">
    <property type="entry name" value="EsxAB dimer-like"/>
    <property type="match status" value="1"/>
</dbReference>
<dbReference type="RefSeq" id="WP_353648938.1">
    <property type="nucleotide sequence ID" value="NZ_CP159218.1"/>
</dbReference>
<name>A0AAU8DMC2_9ACTN</name>
<dbReference type="AlphaFoldDB" id="A0AAU8DMC2"/>
<organism evidence="1">
    <name type="scientific">Nakamurella sp. A5-74</name>
    <dbReference type="NCBI Taxonomy" id="3158264"/>
    <lineage>
        <taxon>Bacteria</taxon>
        <taxon>Bacillati</taxon>
        <taxon>Actinomycetota</taxon>
        <taxon>Actinomycetes</taxon>
        <taxon>Nakamurellales</taxon>
        <taxon>Nakamurellaceae</taxon>
        <taxon>Nakamurella</taxon>
    </lineage>
</organism>
<accession>A0AAU8DMC2</accession>
<dbReference type="InterPro" id="IPR010310">
    <property type="entry name" value="T7SS_ESAT-6-like"/>
</dbReference>
<reference evidence="1" key="1">
    <citation type="submission" date="2024-05" db="EMBL/GenBank/DDBJ databases">
        <authorList>
            <person name="Cai S.Y."/>
            <person name="Jin L.M."/>
            <person name="Li H.R."/>
        </authorList>
    </citation>
    <scope>NUCLEOTIDE SEQUENCE</scope>
    <source>
        <strain evidence="1">A5-74</strain>
    </source>
</reference>
<dbReference type="InterPro" id="IPR036689">
    <property type="entry name" value="ESAT-6-like_sf"/>
</dbReference>
<gene>
    <name evidence="1" type="ORF">ABLG96_19315</name>
</gene>
<proteinExistence type="predicted"/>
<dbReference type="Pfam" id="PF06013">
    <property type="entry name" value="WXG100"/>
    <property type="match status" value="1"/>
</dbReference>
<sequence length="94" mass="10225">MTAISVNYAAMAGGADALVASWRRIEQHLAELQKVVGSTADMDAETLVRYRALFTRWNAAADDRQRTLQSLAQAVRSAGEHYRSLDAALAAQFG</sequence>
<dbReference type="Gene3D" id="1.10.287.1060">
    <property type="entry name" value="ESAT-6-like"/>
    <property type="match status" value="1"/>
</dbReference>
<dbReference type="EMBL" id="CP159218">
    <property type="protein sequence ID" value="XCG63323.1"/>
    <property type="molecule type" value="Genomic_DNA"/>
</dbReference>
<evidence type="ECO:0000313" key="1">
    <source>
        <dbReference type="EMBL" id="XCG63323.1"/>
    </source>
</evidence>
<protein>
    <submittedName>
        <fullName evidence="1">WXG100 family type VII secretion target</fullName>
    </submittedName>
</protein>